<protein>
    <submittedName>
        <fullName evidence="1">AAA family ATPase</fullName>
    </submittedName>
</protein>
<organism evidence="1 2">
    <name type="scientific">Geobacillus stearothermophilus</name>
    <name type="common">Bacillus stearothermophilus</name>
    <dbReference type="NCBI Taxonomy" id="1422"/>
    <lineage>
        <taxon>Bacteria</taxon>
        <taxon>Bacillati</taxon>
        <taxon>Bacillota</taxon>
        <taxon>Bacilli</taxon>
        <taxon>Bacillales</taxon>
        <taxon>Anoxybacillaceae</taxon>
        <taxon>Geobacillus</taxon>
    </lineage>
</organism>
<feature type="non-terminal residue" evidence="1">
    <location>
        <position position="54"/>
    </location>
</feature>
<reference evidence="1 2" key="1">
    <citation type="submission" date="2018-10" db="EMBL/GenBank/DDBJ databases">
        <title>Geobacillus stearothermophilus in processing lines of powdered infant formula.</title>
        <authorList>
            <person name="Rhee M.S."/>
            <person name="Choi I.-G."/>
            <person name="Cho T.J."/>
            <person name="Park B."/>
        </authorList>
    </citation>
    <scope>NUCLEOTIDE SEQUENCE [LARGE SCALE GENOMIC DNA]</scope>
    <source>
        <strain evidence="1 2">FHS-PPGT130</strain>
    </source>
</reference>
<comment type="caution">
    <text evidence="1">The sequence shown here is derived from an EMBL/GenBank/DDBJ whole genome shotgun (WGS) entry which is preliminary data.</text>
</comment>
<sequence>MYKSFYSLSRKPFAKEKDQSEAYQGESFKEALRALEKVKRTRGTGGWGGERGGG</sequence>
<dbReference type="Proteomes" id="UP000266922">
    <property type="component" value="Unassembled WGS sequence"/>
</dbReference>
<dbReference type="EMBL" id="RCTJ01000235">
    <property type="protein sequence ID" value="RLQ12681.1"/>
    <property type="molecule type" value="Genomic_DNA"/>
</dbReference>
<accession>A0A3L7DA97</accession>
<dbReference type="AlphaFoldDB" id="A0A3L7DA97"/>
<name>A0A3L7DA97_GEOSE</name>
<evidence type="ECO:0000313" key="1">
    <source>
        <dbReference type="EMBL" id="RLQ12681.1"/>
    </source>
</evidence>
<proteinExistence type="predicted"/>
<evidence type="ECO:0000313" key="2">
    <source>
        <dbReference type="Proteomes" id="UP000266922"/>
    </source>
</evidence>
<gene>
    <name evidence="1" type="ORF">D9548_16290</name>
</gene>